<keyword evidence="3" id="KW-0804">Transcription</keyword>
<dbReference type="PROSITE" id="PS01124">
    <property type="entry name" value="HTH_ARAC_FAMILY_2"/>
    <property type="match status" value="1"/>
</dbReference>
<dbReference type="EMBL" id="ALJF01000001">
    <property type="protein sequence ID" value="EKF61649.1"/>
    <property type="molecule type" value="Genomic_DNA"/>
</dbReference>
<evidence type="ECO:0000313" key="6">
    <source>
        <dbReference type="Proteomes" id="UP000007123"/>
    </source>
</evidence>
<protein>
    <submittedName>
        <fullName evidence="5">AraC family transcriptional regulator</fullName>
    </submittedName>
</protein>
<dbReference type="OrthoDB" id="7285481at2"/>
<dbReference type="InterPro" id="IPR009057">
    <property type="entry name" value="Homeodomain-like_sf"/>
</dbReference>
<evidence type="ECO:0000256" key="2">
    <source>
        <dbReference type="ARBA" id="ARBA00023125"/>
    </source>
</evidence>
<dbReference type="STRING" id="1156935.QWE_00565"/>
<dbReference type="PANTHER" id="PTHR46796">
    <property type="entry name" value="HTH-TYPE TRANSCRIPTIONAL ACTIVATOR RHAS-RELATED"/>
    <property type="match status" value="1"/>
</dbReference>
<keyword evidence="6" id="KW-1185">Reference proteome</keyword>
<proteinExistence type="predicted"/>
<feature type="domain" description="HTH araC/xylS-type" evidence="4">
    <location>
        <begin position="218"/>
        <end position="318"/>
    </location>
</feature>
<dbReference type="SUPFAM" id="SSF46689">
    <property type="entry name" value="Homeodomain-like"/>
    <property type="match status" value="2"/>
</dbReference>
<dbReference type="GO" id="GO:0043565">
    <property type="term" value="F:sequence-specific DNA binding"/>
    <property type="evidence" value="ECO:0007669"/>
    <property type="project" value="InterPro"/>
</dbReference>
<dbReference type="InterPro" id="IPR050204">
    <property type="entry name" value="AraC_XylS_family_regulators"/>
</dbReference>
<dbReference type="PROSITE" id="PS00041">
    <property type="entry name" value="HTH_ARAC_FAMILY_1"/>
    <property type="match status" value="1"/>
</dbReference>
<dbReference type="Pfam" id="PF12833">
    <property type="entry name" value="HTH_18"/>
    <property type="match status" value="1"/>
</dbReference>
<evidence type="ECO:0000256" key="3">
    <source>
        <dbReference type="ARBA" id="ARBA00023163"/>
    </source>
</evidence>
<dbReference type="InterPro" id="IPR018060">
    <property type="entry name" value="HTH_AraC"/>
</dbReference>
<dbReference type="GO" id="GO:0003700">
    <property type="term" value="F:DNA-binding transcription factor activity"/>
    <property type="evidence" value="ECO:0007669"/>
    <property type="project" value="InterPro"/>
</dbReference>
<evidence type="ECO:0000259" key="4">
    <source>
        <dbReference type="PROSITE" id="PS01124"/>
    </source>
</evidence>
<sequence>MAQYKLHKFSSEDELETQTISEAVFRPAEINRLDKSGPFDIRADIASIQSTTLWKSSSRSGYRARYGCPKHRQLELHFIEKGKFEFQAADEQIEALPRSAVLLKDTRKVALLASPGSSKLSMVIQVDQVAPHFNSSRDNVGPGLASFLSHIQVDALGVGMIHQLATHLLHSADAEALPEDAIRTPALIHDALMMMFVGFWPKANSVAEAPAALPRHLERAIDWLQHHAEEDVSIEQLARLSGASIRSLQNSFRHYLSTTPNTYILQLRLARVHDELLHGAGNDSIEKIASRWGFGHMGYFAARYRELYGRSPSATRRDKPQPK</sequence>
<dbReference type="InterPro" id="IPR018062">
    <property type="entry name" value="HTH_AraC-typ_CS"/>
</dbReference>
<dbReference type="RefSeq" id="WP_006724104.1">
    <property type="nucleotide sequence ID" value="NZ_ALJF01000001.1"/>
</dbReference>
<evidence type="ECO:0000256" key="1">
    <source>
        <dbReference type="ARBA" id="ARBA00023015"/>
    </source>
</evidence>
<dbReference type="PATRIC" id="fig|1156935.5.peg.115"/>
<dbReference type="SMART" id="SM00342">
    <property type="entry name" value="HTH_ARAC"/>
    <property type="match status" value="1"/>
</dbReference>
<organism evidence="5 6">
    <name type="scientific">Agrobacterium albertimagni AOL15</name>
    <dbReference type="NCBI Taxonomy" id="1156935"/>
    <lineage>
        <taxon>Bacteria</taxon>
        <taxon>Pseudomonadati</taxon>
        <taxon>Pseudomonadota</taxon>
        <taxon>Alphaproteobacteria</taxon>
        <taxon>Hyphomicrobiales</taxon>
        <taxon>Rhizobiaceae</taxon>
        <taxon>Rhizobium/Agrobacterium group</taxon>
        <taxon>Agrobacterium</taxon>
    </lineage>
</organism>
<keyword evidence="2" id="KW-0238">DNA-binding</keyword>
<dbReference type="Proteomes" id="UP000007123">
    <property type="component" value="Unassembled WGS sequence"/>
</dbReference>
<keyword evidence="1" id="KW-0805">Transcription regulation</keyword>
<dbReference type="Gene3D" id="1.10.10.60">
    <property type="entry name" value="Homeodomain-like"/>
    <property type="match status" value="1"/>
</dbReference>
<dbReference type="PANTHER" id="PTHR46796:SF12">
    <property type="entry name" value="HTH-TYPE DNA-BINDING TRANSCRIPTIONAL ACTIVATOR EUTR"/>
    <property type="match status" value="1"/>
</dbReference>
<evidence type="ECO:0000313" key="5">
    <source>
        <dbReference type="EMBL" id="EKF61649.1"/>
    </source>
</evidence>
<gene>
    <name evidence="5" type="ORF">QWE_00565</name>
</gene>
<reference evidence="5 6" key="1">
    <citation type="journal article" date="2012" name="J. Bacteriol.">
        <title>Draft Genome Sequence of Agrobacterium albertimagni Strain AOL15.</title>
        <authorList>
            <person name="Trimble W.L."/>
            <person name="Phung le T."/>
            <person name="Meyer F."/>
            <person name="Gilbert J.A."/>
            <person name="Silver S."/>
        </authorList>
    </citation>
    <scope>NUCLEOTIDE SEQUENCE [LARGE SCALE GENOMIC DNA]</scope>
    <source>
        <strain evidence="5 6">AOL15</strain>
    </source>
</reference>
<name>K2QCH8_9HYPH</name>
<comment type="caution">
    <text evidence="5">The sequence shown here is derived from an EMBL/GenBank/DDBJ whole genome shotgun (WGS) entry which is preliminary data.</text>
</comment>
<accession>K2QCH8</accession>
<dbReference type="eggNOG" id="COG2207">
    <property type="taxonomic scope" value="Bacteria"/>
</dbReference>
<dbReference type="AlphaFoldDB" id="K2QCH8"/>